<dbReference type="AlphaFoldDB" id="A0A813YY84"/>
<dbReference type="GO" id="GO:0005524">
    <property type="term" value="F:ATP binding"/>
    <property type="evidence" value="ECO:0007669"/>
    <property type="project" value="InterPro"/>
</dbReference>
<dbReference type="EMBL" id="CAJNOG010000072">
    <property type="protein sequence ID" value="CAF0891353.1"/>
    <property type="molecule type" value="Genomic_DNA"/>
</dbReference>
<accession>A0A813YY84</accession>
<dbReference type="Gene3D" id="3.40.50.300">
    <property type="entry name" value="P-loop containing nucleotide triphosphate hydrolases"/>
    <property type="match status" value="1"/>
</dbReference>
<sequence>MMASIVDSHIFKDIFGHAAMRSLWTDEARTAYYLKWEVALATVQAKLKIIPQEACDEIIAKAKVENIDFDKLKEKTELIGYPVLGVVQQIVSICRDGLGEWCHWGATTQDVTDSATVMAIRDSLDIIEGDLDHIMSSVAKLAEDHRLTPMAGRSNLQQAVPISFGFKMARLLATFQRHKERIEEIRKRVLTLEFGGAAGTLATLNADIALKCQEELARELDLVQPEIAWHTERDRFAEVGAFLGILCGTLSKNATDIKLMMQTEIDEVSEPYVPHRGSSSTMPNKFNPISCVYIHALAATVRQHSAALMDAMLCDHERATGPWEIEWIVLPEAFILTAGALSQTKSMMAGLQVHPKNMMRNLNLTKGLIVSEAVMMSLGPKLGRQSAHDLVYTHCRRALDEDRMLIDLLKEDKDISAVLSNTELEHLCDPANYLGLSGSMSKLRRLHLNHKYRVEGVESSVINKKAQIDYTKLKLAGCTPAIEEIVRKAFRPQKFAAGLCREIGMQCVRGVILHGPPGTGETSTILALCEYFGLEPKVINGPELIDSLVGNSERTLRELFEEAQDDGS</sequence>
<protein>
    <recommendedName>
        <fullName evidence="2">Adenylosuccinate lyase C-terminal domain-containing protein</fullName>
    </recommendedName>
</protein>
<evidence type="ECO:0000256" key="1">
    <source>
        <dbReference type="ARBA" id="ARBA00034772"/>
    </source>
</evidence>
<dbReference type="Gene3D" id="1.20.200.10">
    <property type="entry name" value="Fumarase/aspartase (Central domain)"/>
    <property type="match status" value="1"/>
</dbReference>
<reference evidence="3" key="1">
    <citation type="submission" date="2021-02" db="EMBL/GenBank/DDBJ databases">
        <authorList>
            <person name="Nowell W R."/>
        </authorList>
    </citation>
    <scope>NUCLEOTIDE SEQUENCE</scope>
</reference>
<dbReference type="Proteomes" id="UP000663845">
    <property type="component" value="Unassembled WGS sequence"/>
</dbReference>
<dbReference type="CDD" id="cd01597">
    <property type="entry name" value="pCLME"/>
    <property type="match status" value="1"/>
</dbReference>
<dbReference type="PRINTS" id="PR00149">
    <property type="entry name" value="FUMRATELYASE"/>
</dbReference>
<dbReference type="GO" id="GO:0016887">
    <property type="term" value="F:ATP hydrolysis activity"/>
    <property type="evidence" value="ECO:0007669"/>
    <property type="project" value="InterPro"/>
</dbReference>
<dbReference type="InterPro" id="IPR019468">
    <property type="entry name" value="AdenyloSucc_lyase_C"/>
</dbReference>
<organism evidence="3 4">
    <name type="scientific">Adineta steineri</name>
    <dbReference type="NCBI Taxonomy" id="433720"/>
    <lineage>
        <taxon>Eukaryota</taxon>
        <taxon>Metazoa</taxon>
        <taxon>Spiralia</taxon>
        <taxon>Gnathifera</taxon>
        <taxon>Rotifera</taxon>
        <taxon>Eurotatoria</taxon>
        <taxon>Bdelloidea</taxon>
        <taxon>Adinetida</taxon>
        <taxon>Adinetidae</taxon>
        <taxon>Adineta</taxon>
    </lineage>
</organism>
<dbReference type="InterPro" id="IPR000362">
    <property type="entry name" value="Fumarate_lyase_fam"/>
</dbReference>
<dbReference type="Pfam" id="PF00206">
    <property type="entry name" value="Lyase_1"/>
    <property type="match status" value="1"/>
</dbReference>
<dbReference type="InterPro" id="IPR022761">
    <property type="entry name" value="Fumarate_lyase_N"/>
</dbReference>
<dbReference type="Pfam" id="PF10397">
    <property type="entry name" value="ADSL_C"/>
    <property type="match status" value="1"/>
</dbReference>
<dbReference type="PANTHER" id="PTHR43172">
    <property type="entry name" value="ADENYLOSUCCINATE LYASE"/>
    <property type="match status" value="1"/>
</dbReference>
<comment type="similarity">
    <text evidence="1">Belongs to the class-II fumarase/aspartase family.</text>
</comment>
<dbReference type="SMART" id="SM00998">
    <property type="entry name" value="ADSL_C"/>
    <property type="match status" value="1"/>
</dbReference>
<dbReference type="Gene3D" id="1.10.40.30">
    <property type="entry name" value="Fumarase/aspartase (C-terminal domain)"/>
    <property type="match status" value="1"/>
</dbReference>
<feature type="domain" description="Adenylosuccinate lyase C-terminal" evidence="2">
    <location>
        <begin position="366"/>
        <end position="443"/>
    </location>
</feature>
<evidence type="ECO:0000259" key="2">
    <source>
        <dbReference type="SMART" id="SM00998"/>
    </source>
</evidence>
<comment type="caution">
    <text evidence="3">The sequence shown here is derived from an EMBL/GenBank/DDBJ whole genome shotgun (WGS) entry which is preliminary data.</text>
</comment>
<dbReference type="InterPro" id="IPR003959">
    <property type="entry name" value="ATPase_AAA_core"/>
</dbReference>
<proteinExistence type="inferred from homology"/>
<dbReference type="SUPFAM" id="SSF52540">
    <property type="entry name" value="P-loop containing nucleoside triphosphate hydrolases"/>
    <property type="match status" value="1"/>
</dbReference>
<dbReference type="SUPFAM" id="SSF48557">
    <property type="entry name" value="L-aspartase-like"/>
    <property type="match status" value="1"/>
</dbReference>
<dbReference type="InterPro" id="IPR008948">
    <property type="entry name" value="L-Aspartase-like"/>
</dbReference>
<dbReference type="FunFam" id="1.20.200.10:FF:000014">
    <property type="entry name" value="3-carboxy-cis,cis-muconate cycloisomerase"/>
    <property type="match status" value="1"/>
</dbReference>
<dbReference type="PANTHER" id="PTHR43172:SF2">
    <property type="entry name" value="ADENYLOSUCCINATE LYASE C-TERMINAL DOMAIN-CONTAINING PROTEIN"/>
    <property type="match status" value="1"/>
</dbReference>
<name>A0A813YY84_9BILA</name>
<evidence type="ECO:0000313" key="3">
    <source>
        <dbReference type="EMBL" id="CAF0891353.1"/>
    </source>
</evidence>
<evidence type="ECO:0000313" key="4">
    <source>
        <dbReference type="Proteomes" id="UP000663845"/>
    </source>
</evidence>
<dbReference type="Pfam" id="PF00004">
    <property type="entry name" value="AAA"/>
    <property type="match status" value="1"/>
</dbReference>
<gene>
    <name evidence="3" type="ORF">JYZ213_LOCUS10039</name>
</gene>
<dbReference type="InterPro" id="IPR027417">
    <property type="entry name" value="P-loop_NTPase"/>
</dbReference>